<dbReference type="STRING" id="137246.A0A401S2I5"/>
<dbReference type="Pfam" id="PF01189">
    <property type="entry name" value="Methyltr_RsmB-F"/>
    <property type="match status" value="1"/>
</dbReference>
<dbReference type="InterPro" id="IPR049560">
    <property type="entry name" value="MeTrfase_RsmB-F_NOP2_cat"/>
</dbReference>
<dbReference type="AlphaFoldDB" id="A0A401S2I5"/>
<keyword evidence="9" id="KW-1185">Reference proteome</keyword>
<feature type="region of interest" description="Disordered" evidence="6">
    <location>
        <begin position="614"/>
        <end position="634"/>
    </location>
</feature>
<comment type="similarity">
    <text evidence="5">Belongs to the class I-like SAM-binding methyltransferase superfamily. RsmB/NOP family.</text>
</comment>
<dbReference type="InterPro" id="IPR029063">
    <property type="entry name" value="SAM-dependent_MTases_sf"/>
</dbReference>
<proteinExistence type="inferred from homology"/>
<dbReference type="OMA" id="QIPTQHF"/>
<dbReference type="OrthoDB" id="6817893at2759"/>
<gene>
    <name evidence="8" type="ORF">chiPu_0003045</name>
</gene>
<keyword evidence="4 5" id="KW-0694">RNA-binding</keyword>
<dbReference type="InterPro" id="IPR001678">
    <property type="entry name" value="MeTrfase_RsmB-F_NOP2_dom"/>
</dbReference>
<dbReference type="Pfam" id="PF21148">
    <property type="entry name" value="NSUN5_fdxn-like"/>
    <property type="match status" value="1"/>
</dbReference>
<evidence type="ECO:0000256" key="2">
    <source>
        <dbReference type="ARBA" id="ARBA00022679"/>
    </source>
</evidence>
<dbReference type="Gene3D" id="3.40.50.150">
    <property type="entry name" value="Vaccinia Virus protein VP39"/>
    <property type="match status" value="1"/>
</dbReference>
<organism evidence="8 9">
    <name type="scientific">Chiloscyllium punctatum</name>
    <name type="common">Brownbanded bambooshark</name>
    <name type="synonym">Hemiscyllium punctatum</name>
    <dbReference type="NCBI Taxonomy" id="137246"/>
    <lineage>
        <taxon>Eukaryota</taxon>
        <taxon>Metazoa</taxon>
        <taxon>Chordata</taxon>
        <taxon>Craniata</taxon>
        <taxon>Vertebrata</taxon>
        <taxon>Chondrichthyes</taxon>
        <taxon>Elasmobranchii</taxon>
        <taxon>Galeomorphii</taxon>
        <taxon>Galeoidea</taxon>
        <taxon>Orectolobiformes</taxon>
        <taxon>Hemiscylliidae</taxon>
        <taxon>Chiloscyllium</taxon>
    </lineage>
</organism>
<dbReference type="SUPFAM" id="SSF53335">
    <property type="entry name" value="S-adenosyl-L-methionine-dependent methyltransferases"/>
    <property type="match status" value="1"/>
</dbReference>
<reference evidence="8 9" key="1">
    <citation type="journal article" date="2018" name="Nat. Ecol. Evol.">
        <title>Shark genomes provide insights into elasmobranch evolution and the origin of vertebrates.</title>
        <authorList>
            <person name="Hara Y"/>
            <person name="Yamaguchi K"/>
            <person name="Onimaru K"/>
            <person name="Kadota M"/>
            <person name="Koyanagi M"/>
            <person name="Keeley SD"/>
            <person name="Tatsumi K"/>
            <person name="Tanaka K"/>
            <person name="Motone F"/>
            <person name="Kageyama Y"/>
            <person name="Nozu R"/>
            <person name="Adachi N"/>
            <person name="Nishimura O"/>
            <person name="Nakagawa R"/>
            <person name="Tanegashima C"/>
            <person name="Kiyatake I"/>
            <person name="Matsumoto R"/>
            <person name="Murakumo K"/>
            <person name="Nishida K"/>
            <person name="Terakita A"/>
            <person name="Kuratani S"/>
            <person name="Sato K"/>
            <person name="Hyodo S Kuraku.S."/>
        </authorList>
    </citation>
    <scope>NUCLEOTIDE SEQUENCE [LARGE SCALE GENOMIC DNA]</scope>
</reference>
<comment type="caution">
    <text evidence="5">Lacks conserved residue(s) required for the propagation of feature annotation.</text>
</comment>
<name>A0A401S2I5_CHIPU</name>
<dbReference type="Gene3D" id="3.30.70.1170">
    <property type="entry name" value="Sun protein, domain 3"/>
    <property type="match status" value="1"/>
</dbReference>
<evidence type="ECO:0000256" key="5">
    <source>
        <dbReference type="PROSITE-ProRule" id="PRU01023"/>
    </source>
</evidence>
<evidence type="ECO:0000256" key="3">
    <source>
        <dbReference type="ARBA" id="ARBA00022691"/>
    </source>
</evidence>
<dbReference type="PROSITE" id="PS51686">
    <property type="entry name" value="SAM_MT_RSMB_NOP"/>
    <property type="match status" value="1"/>
</dbReference>
<dbReference type="GO" id="GO:0003723">
    <property type="term" value="F:RNA binding"/>
    <property type="evidence" value="ECO:0007669"/>
    <property type="project" value="UniProtKB-UniRule"/>
</dbReference>
<dbReference type="PANTHER" id="PTHR14663">
    <property type="entry name" value="METHYLTRANSFERASE NSUN7-RELATED"/>
    <property type="match status" value="1"/>
</dbReference>
<dbReference type="GO" id="GO:0008168">
    <property type="term" value="F:methyltransferase activity"/>
    <property type="evidence" value="ECO:0007669"/>
    <property type="project" value="UniProtKB-KW"/>
</dbReference>
<feature type="active site" description="Nucleophile" evidence="5">
    <location>
        <position position="475"/>
    </location>
</feature>
<evidence type="ECO:0000313" key="8">
    <source>
        <dbReference type="EMBL" id="GCC24643.1"/>
    </source>
</evidence>
<evidence type="ECO:0000313" key="9">
    <source>
        <dbReference type="Proteomes" id="UP000287033"/>
    </source>
</evidence>
<dbReference type="InterPro" id="IPR049561">
    <property type="entry name" value="NSUN5_7_fdxn-like"/>
</dbReference>
<keyword evidence="1 5" id="KW-0489">Methyltransferase</keyword>
<dbReference type="PANTHER" id="PTHR14663:SF2">
    <property type="entry name" value="METHYLTRANSFERASE NSUN7-RELATED"/>
    <property type="match status" value="1"/>
</dbReference>
<evidence type="ECO:0000256" key="4">
    <source>
        <dbReference type="ARBA" id="ARBA00022884"/>
    </source>
</evidence>
<dbReference type="EMBL" id="BEZZ01000063">
    <property type="protein sequence ID" value="GCC24643.1"/>
    <property type="molecule type" value="Genomic_DNA"/>
</dbReference>
<evidence type="ECO:0000256" key="1">
    <source>
        <dbReference type="ARBA" id="ARBA00022603"/>
    </source>
</evidence>
<evidence type="ECO:0000259" key="7">
    <source>
        <dbReference type="PROSITE" id="PS51686"/>
    </source>
</evidence>
<sequence>METATPVTTMREERERFEESRALVSTTQLLVCLTSPLANISTFVEPDTRRITVNWNLCEYTRAEEKDLALRREKTGYPDYVYKVSADIFQSIHVEKPPSRRLVNYEKDPEMIIPEIKDEKFQRWVYELAFSALKYQDVLEEILINSCFYPTQQISLDSTSLVVIMLYDYQDRKFQPRTISEAEENVIPVVRKVEKSLYSFKTKLAAALARCRIKNDAISIDLILPESVRNQERRASFLPLYAWINVLKTSFEEVTNLLEREGFTKVKCPQQLEGLTFCEDRHCQDVLLFPTHLTAKLYEMELVTSYKMVIQDKGRSLAPHSVKVLMNMDDDIVVTNAGSRLTVAHMSTLISQSTSKVFVCGVKTELQQLELKSLFEKMGCKNIKLIPQKFTDIEPIDPRLQKVKVILLVPQCSASGVSNPVEFILNERGDTTLLQELSQGKVSEEKLKQLAQKQAEELMHAIKFPKVQAIVYSTCSIYPEENEEIVKPVLGKKMEGPRVQPYRLSAPVIPLCCPSEITCASDKFFKIEPSEQVNGCFIAVLTRERDPSGAVSVKDVLARAAAKGLLDGVETPRVRKKEEKRKKNKVFTPKMGSFSGAQSRITEFLNEQKSVTVNGTSTASQQLSRSEASTTGSSIKLTQRVPIPTLPNRVKRNISNASSVGRLASRKGSSTGTKQELKLVLKPVEMLLPPVTIRYLNSNGVQNHAYNQPYLFQYHGLTSQPAFPYSRNAFVTSLGVKKQRDTGMSISRRQSRPWV</sequence>
<feature type="domain" description="SAM-dependent MTase RsmB/NOP-type" evidence="7">
    <location>
        <begin position="230"/>
        <end position="544"/>
    </location>
</feature>
<accession>A0A401S2I5</accession>
<dbReference type="Proteomes" id="UP000287033">
    <property type="component" value="Unassembled WGS sequence"/>
</dbReference>
<protein>
    <recommendedName>
        <fullName evidence="7">SAM-dependent MTase RsmB/NOP-type domain-containing protein</fullName>
    </recommendedName>
</protein>
<comment type="caution">
    <text evidence="8">The sequence shown here is derived from an EMBL/GenBank/DDBJ whole genome shotgun (WGS) entry which is preliminary data.</text>
</comment>
<keyword evidence="3 5" id="KW-0949">S-adenosyl-L-methionine</keyword>
<keyword evidence="2 5" id="KW-0808">Transferase</keyword>
<dbReference type="GO" id="GO:0032259">
    <property type="term" value="P:methylation"/>
    <property type="evidence" value="ECO:0007669"/>
    <property type="project" value="UniProtKB-KW"/>
</dbReference>
<evidence type="ECO:0000256" key="6">
    <source>
        <dbReference type="SAM" id="MobiDB-lite"/>
    </source>
</evidence>
<dbReference type="InterPro" id="IPR042620">
    <property type="entry name" value="NSUN7"/>
</dbReference>